<dbReference type="AlphaFoldDB" id="A0A1J5P7B1"/>
<accession>A0A1J5P7B1</accession>
<proteinExistence type="predicted"/>
<dbReference type="EMBL" id="MLJW01006144">
    <property type="protein sequence ID" value="OIQ67110.1"/>
    <property type="molecule type" value="Genomic_DNA"/>
</dbReference>
<comment type="caution">
    <text evidence="1">The sequence shown here is derived from an EMBL/GenBank/DDBJ whole genome shotgun (WGS) entry which is preliminary data.</text>
</comment>
<protein>
    <submittedName>
        <fullName evidence="1">Uncharacterized protein</fullName>
    </submittedName>
</protein>
<organism evidence="1">
    <name type="scientific">mine drainage metagenome</name>
    <dbReference type="NCBI Taxonomy" id="410659"/>
    <lineage>
        <taxon>unclassified sequences</taxon>
        <taxon>metagenomes</taxon>
        <taxon>ecological metagenomes</taxon>
    </lineage>
</organism>
<evidence type="ECO:0000313" key="1">
    <source>
        <dbReference type="EMBL" id="OIQ67110.1"/>
    </source>
</evidence>
<name>A0A1J5P7B1_9ZZZZ</name>
<sequence>MRSRKPTRNGLPGSIASVSVTSVATARLLLTGALSSACVEPAASVAKSRTSTAIRSRFILSPFAVTAVICASQPPDARLPVGRGATHAGFFVLALAQRRQNGEIAHDHQQLRRRLPGRRARSGHDAVRGWAVLHRNPGLDGRGGGESRKSQGWRSRPILGRKTRCGRPVFPELQCQ</sequence>
<reference evidence="1" key="1">
    <citation type="submission" date="2016-10" db="EMBL/GenBank/DDBJ databases">
        <title>Sequence of Gallionella enrichment culture.</title>
        <authorList>
            <person name="Poehlein A."/>
            <person name="Muehling M."/>
            <person name="Daniel R."/>
        </authorList>
    </citation>
    <scope>NUCLEOTIDE SEQUENCE</scope>
</reference>
<gene>
    <name evidence="1" type="ORF">GALL_513140</name>
</gene>